<dbReference type="PANTHER" id="PTHR18919:SF107">
    <property type="entry name" value="ACETYL-COA ACETYLTRANSFERASE, CYTOSOLIC"/>
    <property type="match status" value="1"/>
</dbReference>
<dbReference type="CDD" id="cd00751">
    <property type="entry name" value="thiolase"/>
    <property type="match status" value="1"/>
</dbReference>
<dbReference type="InterPro" id="IPR020616">
    <property type="entry name" value="Thiolase_N"/>
</dbReference>
<sequence>MNQEIVIVAAKRTPIGSFAGSLSTLRAPELGAAVIKELLAETKLAPEQISEVIMGNVLTTGVGQNPARQAALLAGLPVETPATTVNVVCGSGLKAVQMAAQAVACGDAEIVIAGGQESMSQSPHFIQMRGGVKMGDAKLTDSMVSDGLTDVYHGYHMGITAENIAERLAITREAQDAFALASQHKAAAARAEGRFAAEITPVTVPQRKGEPLVVAADEYIKTDSTAEKLAALRPAFKQNGTVTAGNASGINDGAAAVVVMSATKAAELGLEPLAAIRAYAATGIAPEVMGLGPVGAVQKTLAKAAWQIGEVDLFEANEAFAAQALGVVQQLELPPEKVNVNGGAIALGHPIGSSGCRILVTLLHEMNRSGKSKGVAALCVGGGMGLAVAVEQV</sequence>
<comment type="similarity">
    <text evidence="1 5">Belongs to the thiolase-like superfamily. Thiolase family.</text>
</comment>
<evidence type="ECO:0000256" key="2">
    <source>
        <dbReference type="ARBA" id="ARBA00022679"/>
    </source>
</evidence>
<dbReference type="PROSITE" id="PS00737">
    <property type="entry name" value="THIOLASE_2"/>
    <property type="match status" value="1"/>
</dbReference>
<proteinExistence type="inferred from homology"/>
<keyword evidence="9" id="KW-1185">Reference proteome</keyword>
<feature type="domain" description="Thiolase C-terminal" evidence="7">
    <location>
        <begin position="271"/>
        <end position="391"/>
    </location>
</feature>
<dbReference type="PROSITE" id="PS00099">
    <property type="entry name" value="THIOLASE_3"/>
    <property type="match status" value="1"/>
</dbReference>
<dbReference type="InterPro" id="IPR020615">
    <property type="entry name" value="Thiolase_acyl_enz_int_AS"/>
</dbReference>
<evidence type="ECO:0000256" key="5">
    <source>
        <dbReference type="RuleBase" id="RU003557"/>
    </source>
</evidence>
<dbReference type="Proteomes" id="UP000193118">
    <property type="component" value="Unassembled WGS sequence"/>
</dbReference>
<evidence type="ECO:0000259" key="7">
    <source>
        <dbReference type="Pfam" id="PF02803"/>
    </source>
</evidence>
<feature type="active site" description="Proton acceptor" evidence="4">
    <location>
        <position position="379"/>
    </location>
</feature>
<feature type="active site" description="Acyl-thioester intermediate" evidence="4">
    <location>
        <position position="89"/>
    </location>
</feature>
<evidence type="ECO:0000313" key="9">
    <source>
        <dbReference type="Proteomes" id="UP000193118"/>
    </source>
</evidence>
<dbReference type="GO" id="GO:0003988">
    <property type="term" value="F:acetyl-CoA C-acyltransferase activity"/>
    <property type="evidence" value="ECO:0007669"/>
    <property type="project" value="UniProtKB-ARBA"/>
</dbReference>
<keyword evidence="2 5" id="KW-0808">Transferase</keyword>
<dbReference type="Pfam" id="PF00108">
    <property type="entry name" value="Thiolase_N"/>
    <property type="match status" value="1"/>
</dbReference>
<evidence type="ECO:0000313" key="8">
    <source>
        <dbReference type="EMBL" id="OSI18117.1"/>
    </source>
</evidence>
<dbReference type="Gene3D" id="3.40.47.10">
    <property type="match status" value="2"/>
</dbReference>
<comment type="caution">
    <text evidence="8">The sequence shown here is derived from an EMBL/GenBank/DDBJ whole genome shotgun (WGS) entry which is preliminary data.</text>
</comment>
<dbReference type="InterPro" id="IPR020610">
    <property type="entry name" value="Thiolase_AS"/>
</dbReference>
<accession>A0A1X3DF57</accession>
<dbReference type="InterPro" id="IPR020617">
    <property type="entry name" value="Thiolase_C"/>
</dbReference>
<dbReference type="InterPro" id="IPR002155">
    <property type="entry name" value="Thiolase"/>
</dbReference>
<dbReference type="InterPro" id="IPR020613">
    <property type="entry name" value="Thiolase_CS"/>
</dbReference>
<dbReference type="PANTHER" id="PTHR18919">
    <property type="entry name" value="ACETYL-COA C-ACYLTRANSFERASE"/>
    <property type="match status" value="1"/>
</dbReference>
<dbReference type="STRING" id="194197.BWD09_03900"/>
<evidence type="ECO:0000256" key="3">
    <source>
        <dbReference type="ARBA" id="ARBA00023315"/>
    </source>
</evidence>
<evidence type="ECO:0000256" key="1">
    <source>
        <dbReference type="ARBA" id="ARBA00010982"/>
    </source>
</evidence>
<feature type="active site" description="Proton acceptor" evidence="4">
    <location>
        <position position="349"/>
    </location>
</feature>
<gene>
    <name evidence="8" type="ORF">BWD09_03900</name>
</gene>
<dbReference type="AlphaFoldDB" id="A0A1X3DF57"/>
<dbReference type="PIRSF" id="PIRSF000429">
    <property type="entry name" value="Ac-CoA_Ac_transf"/>
    <property type="match status" value="1"/>
</dbReference>
<feature type="domain" description="Thiolase N-terminal" evidence="6">
    <location>
        <begin position="5"/>
        <end position="262"/>
    </location>
</feature>
<dbReference type="FunFam" id="3.40.47.10:FF:000010">
    <property type="entry name" value="Acetyl-CoA acetyltransferase (Thiolase)"/>
    <property type="match status" value="1"/>
</dbReference>
<dbReference type="OrthoDB" id="8558405at2"/>
<evidence type="ECO:0000259" key="6">
    <source>
        <dbReference type="Pfam" id="PF00108"/>
    </source>
</evidence>
<protein>
    <submittedName>
        <fullName evidence="8">Acetyl-CoA acetyltransferase</fullName>
    </submittedName>
</protein>
<dbReference type="Pfam" id="PF02803">
    <property type="entry name" value="Thiolase_C"/>
    <property type="match status" value="1"/>
</dbReference>
<name>A0A1X3DF57_9NEIS</name>
<dbReference type="InterPro" id="IPR016039">
    <property type="entry name" value="Thiolase-like"/>
</dbReference>
<dbReference type="GO" id="GO:0044281">
    <property type="term" value="P:small molecule metabolic process"/>
    <property type="evidence" value="ECO:0007669"/>
    <property type="project" value="UniProtKB-ARBA"/>
</dbReference>
<dbReference type="NCBIfam" id="TIGR01930">
    <property type="entry name" value="AcCoA-C-Actrans"/>
    <property type="match status" value="1"/>
</dbReference>
<dbReference type="SUPFAM" id="SSF53901">
    <property type="entry name" value="Thiolase-like"/>
    <property type="match status" value="2"/>
</dbReference>
<keyword evidence="3 5" id="KW-0012">Acyltransferase</keyword>
<dbReference type="EMBL" id="MTBO01000005">
    <property type="protein sequence ID" value="OSI18117.1"/>
    <property type="molecule type" value="Genomic_DNA"/>
</dbReference>
<evidence type="ECO:0000256" key="4">
    <source>
        <dbReference type="PIRSR" id="PIRSR000429-1"/>
    </source>
</evidence>
<organism evidence="8 9">
    <name type="scientific">Neisseria dentiae</name>
    <dbReference type="NCBI Taxonomy" id="194197"/>
    <lineage>
        <taxon>Bacteria</taxon>
        <taxon>Pseudomonadati</taxon>
        <taxon>Pseudomonadota</taxon>
        <taxon>Betaproteobacteria</taxon>
        <taxon>Neisseriales</taxon>
        <taxon>Neisseriaceae</taxon>
        <taxon>Neisseria</taxon>
    </lineage>
</organism>
<dbReference type="RefSeq" id="WP_085365417.1">
    <property type="nucleotide sequence ID" value="NZ_CAUJPZ010000050.1"/>
</dbReference>
<dbReference type="PROSITE" id="PS00098">
    <property type="entry name" value="THIOLASE_1"/>
    <property type="match status" value="1"/>
</dbReference>
<reference evidence="9" key="1">
    <citation type="submission" date="2017-01" db="EMBL/GenBank/DDBJ databases">
        <authorList>
            <person name="Wolfgang W.J."/>
            <person name="Cole J."/>
            <person name="Wroblewski D."/>
            <person name="Mcginnis J."/>
            <person name="Musser K.A."/>
        </authorList>
    </citation>
    <scope>NUCLEOTIDE SEQUENCE [LARGE SCALE GENOMIC DNA]</scope>
    <source>
        <strain evidence="9">DSM 19151</strain>
    </source>
</reference>
<dbReference type="GeneID" id="94579558"/>